<dbReference type="AlphaFoldDB" id="A0A4S3IXG1"/>
<name>A0A4S3IXG1_9EURO</name>
<proteinExistence type="predicted"/>
<evidence type="ECO:0000313" key="2">
    <source>
        <dbReference type="Proteomes" id="UP000308092"/>
    </source>
</evidence>
<gene>
    <name evidence="1" type="ORF">EYZ11_013525</name>
</gene>
<evidence type="ECO:0000313" key="1">
    <source>
        <dbReference type="EMBL" id="THC87029.1"/>
    </source>
</evidence>
<dbReference type="VEuPathDB" id="FungiDB:EYZ11_013525"/>
<organism evidence="1 2">
    <name type="scientific">Aspergillus tanneri</name>
    <dbReference type="NCBI Taxonomy" id="1220188"/>
    <lineage>
        <taxon>Eukaryota</taxon>
        <taxon>Fungi</taxon>
        <taxon>Dikarya</taxon>
        <taxon>Ascomycota</taxon>
        <taxon>Pezizomycotina</taxon>
        <taxon>Eurotiomycetes</taxon>
        <taxon>Eurotiomycetidae</taxon>
        <taxon>Eurotiales</taxon>
        <taxon>Aspergillaceae</taxon>
        <taxon>Aspergillus</taxon>
        <taxon>Aspergillus subgen. Circumdati</taxon>
    </lineage>
</organism>
<sequence>MPNTDPGHSASIFAAIRGIQVALGATV</sequence>
<comment type="caution">
    <text evidence="1">The sequence shown here is derived from an EMBL/GenBank/DDBJ whole genome shotgun (WGS) entry which is preliminary data.</text>
</comment>
<dbReference type="EMBL" id="SOSA01001590">
    <property type="protein sequence ID" value="THC87029.1"/>
    <property type="molecule type" value="Genomic_DNA"/>
</dbReference>
<reference evidence="1 2" key="1">
    <citation type="submission" date="2019-03" db="EMBL/GenBank/DDBJ databases">
        <title>The genome sequence of a newly discovered highly antifungal drug resistant Aspergillus species, Aspergillus tanneri NIH 1004.</title>
        <authorList>
            <person name="Mounaud S."/>
            <person name="Singh I."/>
            <person name="Joardar V."/>
            <person name="Pakala S."/>
            <person name="Pakala S."/>
            <person name="Venepally P."/>
            <person name="Hoover J."/>
            <person name="Nierman W."/>
            <person name="Chung J."/>
            <person name="Losada L."/>
        </authorList>
    </citation>
    <scope>NUCLEOTIDE SEQUENCE [LARGE SCALE GENOMIC DNA]</scope>
    <source>
        <strain evidence="1 2">NIH1004</strain>
    </source>
</reference>
<accession>A0A4S3IXG1</accession>
<protein>
    <submittedName>
        <fullName evidence="1">Uncharacterized protein</fullName>
    </submittedName>
</protein>
<keyword evidence="2" id="KW-1185">Reference proteome</keyword>
<dbReference type="Proteomes" id="UP000308092">
    <property type="component" value="Unassembled WGS sequence"/>
</dbReference>